<gene>
    <name evidence="9" type="ORF">EYM_05505</name>
</gene>
<keyword evidence="4" id="KW-0028">Amino-acid biosynthesis</keyword>
<dbReference type="PANTHER" id="PTHR13939">
    <property type="entry name" value="NICOTINAMIDE-NUCLEOTIDE AMIDOHYDROLASE PNCC"/>
    <property type="match status" value="1"/>
</dbReference>
<dbReference type="InterPro" id="IPR036425">
    <property type="entry name" value="MoaB/Mog-like_dom_sf"/>
</dbReference>
<dbReference type="InterPro" id="IPR013785">
    <property type="entry name" value="Aldolase_TIM"/>
</dbReference>
<feature type="domain" description="MoaB/Mog" evidence="8">
    <location>
        <begin position="12"/>
        <end position="182"/>
    </location>
</feature>
<protein>
    <recommendedName>
        <fullName evidence="3">indole-3-glycerol-phosphate synthase</fullName>
        <ecNumber evidence="3">4.1.1.48</ecNumber>
    </recommendedName>
</protein>
<dbReference type="Gene3D" id="3.40.980.10">
    <property type="entry name" value="MoaB/Mog-like domain"/>
    <property type="match status" value="1"/>
</dbReference>
<sequence>MTNPYLKKWSAAILVIGNEVLVGRITDTNSQKIARVLTTLGFDVVEIRKVRDDIDAIAEAVKELCYDAGVVITTGGLGPTYDDVTAEAIAYAIGSPLCLNEEALEMVRNKLREIYGQEIEEVDEVRRKMAVLPCLAQPIPNKVGVAPGIYVKLNRCKIFSLPGVPREMEAMLNEFVTEELQKENLYAKVEVCERLEDVREAELAPLLKKFAEVYPDVYIKSHPGIEGERSFVRVCVLASGPTKENAQEKAQKVLSEFLKRSRRRLEIEMIEEIVNYTLNRIEFERKSLALPKRDKKGVIDFRASLEKDAFSIITEFKPSSPSGVRAKWAPIDYVNEVRPCSSAFSVLTEPKWFKGSYENLRLISSITDKPILMKDFVVDPFQIDIAYAFGADAVLLMVDVLGEDELSYLARKAKARGLQTLVEVSNKEDLVIYDKKPYVDVLGMNSRDFKTLKVDINRLHDGGFLIRRAFPLAESGVKSPEDAMKVASWGFRGALVGTSLMESNAPRELCVELKRKGSEALSARLRSRGLTPSVL</sequence>
<dbReference type="CDD" id="cd00885">
    <property type="entry name" value="cinA"/>
    <property type="match status" value="1"/>
</dbReference>
<reference evidence="9 10" key="1">
    <citation type="submission" date="2013-11" db="EMBL/GenBank/DDBJ databases">
        <title>Comparative genomics of Ignicoccus.</title>
        <authorList>
            <person name="Podar M."/>
        </authorList>
    </citation>
    <scope>NUCLEOTIDE SEQUENCE [LARGE SCALE GENOMIC DNA]</scope>
    <source>
        <strain evidence="9 10">DSM 13165</strain>
    </source>
</reference>
<dbReference type="InterPro" id="IPR001453">
    <property type="entry name" value="MoaB/Mog_dom"/>
</dbReference>
<dbReference type="CDD" id="cd00331">
    <property type="entry name" value="IGPS"/>
    <property type="match status" value="1"/>
</dbReference>
<name>A0A0U2U6T9_9CREN</name>
<evidence type="ECO:0000256" key="6">
    <source>
        <dbReference type="ARBA" id="ARBA00023141"/>
    </source>
</evidence>
<dbReference type="PANTHER" id="PTHR13939:SF0">
    <property type="entry name" value="NMN AMIDOHYDROLASE-LIKE PROTEIN YFAY"/>
    <property type="match status" value="1"/>
</dbReference>
<dbReference type="GeneID" id="30680484"/>
<dbReference type="InterPro" id="IPR050101">
    <property type="entry name" value="CinA"/>
</dbReference>
<evidence type="ECO:0000256" key="4">
    <source>
        <dbReference type="ARBA" id="ARBA00022605"/>
    </source>
</evidence>
<evidence type="ECO:0000313" key="9">
    <source>
        <dbReference type="EMBL" id="ALU11860.1"/>
    </source>
</evidence>
<evidence type="ECO:0000259" key="8">
    <source>
        <dbReference type="SMART" id="SM00852"/>
    </source>
</evidence>
<dbReference type="InterPro" id="IPR011060">
    <property type="entry name" value="RibuloseP-bd_barrel"/>
</dbReference>
<dbReference type="Pfam" id="PF00994">
    <property type="entry name" value="MoCF_biosynth"/>
    <property type="match status" value="1"/>
</dbReference>
<evidence type="ECO:0000256" key="7">
    <source>
        <dbReference type="ARBA" id="ARBA00023239"/>
    </source>
</evidence>
<evidence type="ECO:0000313" key="10">
    <source>
        <dbReference type="Proteomes" id="UP000060778"/>
    </source>
</evidence>
<dbReference type="GO" id="GO:0004425">
    <property type="term" value="F:indole-3-glycerol-phosphate synthase activity"/>
    <property type="evidence" value="ECO:0007669"/>
    <property type="project" value="UniProtKB-EC"/>
</dbReference>
<proteinExistence type="predicted"/>
<dbReference type="PATRIC" id="fig|940295.4.peg.1058"/>
<organism evidence="9 10">
    <name type="scientific">Ignicoccus islandicus DSM 13165</name>
    <dbReference type="NCBI Taxonomy" id="940295"/>
    <lineage>
        <taxon>Archaea</taxon>
        <taxon>Thermoproteota</taxon>
        <taxon>Thermoprotei</taxon>
        <taxon>Desulfurococcales</taxon>
        <taxon>Desulfurococcaceae</taxon>
        <taxon>Ignicoccus</taxon>
    </lineage>
</organism>
<dbReference type="STRING" id="940295.EYM_05505"/>
<evidence type="ECO:0000256" key="2">
    <source>
        <dbReference type="ARBA" id="ARBA00004696"/>
    </source>
</evidence>
<keyword evidence="6" id="KW-0057">Aromatic amino acid biosynthesis</keyword>
<dbReference type="Gene3D" id="3.20.20.70">
    <property type="entry name" value="Aldolase class I"/>
    <property type="match status" value="1"/>
</dbReference>
<keyword evidence="10" id="KW-1185">Reference proteome</keyword>
<dbReference type="EC" id="4.1.1.48" evidence="3"/>
<dbReference type="GO" id="GO:0000162">
    <property type="term" value="P:L-tryptophan biosynthetic process"/>
    <property type="evidence" value="ECO:0007669"/>
    <property type="project" value="UniProtKB-UniPathway"/>
</dbReference>
<comment type="catalytic activity">
    <reaction evidence="1">
        <text>1-(2-carboxyphenylamino)-1-deoxy-D-ribulose 5-phosphate + H(+) = (1S,2R)-1-C-(indol-3-yl)glycerol 3-phosphate + CO2 + H2O</text>
        <dbReference type="Rhea" id="RHEA:23476"/>
        <dbReference type="ChEBI" id="CHEBI:15377"/>
        <dbReference type="ChEBI" id="CHEBI:15378"/>
        <dbReference type="ChEBI" id="CHEBI:16526"/>
        <dbReference type="ChEBI" id="CHEBI:58613"/>
        <dbReference type="ChEBI" id="CHEBI:58866"/>
        <dbReference type="EC" id="4.1.1.48"/>
    </reaction>
</comment>
<dbReference type="Pfam" id="PF00218">
    <property type="entry name" value="IGPS"/>
    <property type="match status" value="1"/>
</dbReference>
<comment type="pathway">
    <text evidence="2">Amino-acid biosynthesis; L-tryptophan biosynthesis; L-tryptophan from chorismate: step 4/5.</text>
</comment>
<dbReference type="OrthoDB" id="372037at2157"/>
<evidence type="ECO:0000256" key="1">
    <source>
        <dbReference type="ARBA" id="ARBA00001633"/>
    </source>
</evidence>
<accession>A0A0U2U6T9</accession>
<dbReference type="SMART" id="SM00852">
    <property type="entry name" value="MoCF_biosynth"/>
    <property type="match status" value="1"/>
</dbReference>
<keyword evidence="5" id="KW-0822">Tryptophan biosynthesis</keyword>
<dbReference type="SUPFAM" id="SSF51366">
    <property type="entry name" value="Ribulose-phoshate binding barrel"/>
    <property type="match status" value="1"/>
</dbReference>
<evidence type="ECO:0000256" key="3">
    <source>
        <dbReference type="ARBA" id="ARBA00012362"/>
    </source>
</evidence>
<dbReference type="KEGG" id="iis:EYM_05505"/>
<dbReference type="NCBIfam" id="TIGR00177">
    <property type="entry name" value="molyb_syn"/>
    <property type="match status" value="1"/>
</dbReference>
<keyword evidence="7" id="KW-0456">Lyase</keyword>
<dbReference type="RefSeq" id="WP_075050015.1">
    <property type="nucleotide sequence ID" value="NZ_CP006867.1"/>
</dbReference>
<dbReference type="Proteomes" id="UP000060778">
    <property type="component" value="Chromosome"/>
</dbReference>
<dbReference type="AlphaFoldDB" id="A0A0U2U6T9"/>
<dbReference type="UniPathway" id="UPA00035">
    <property type="reaction ID" value="UER00043"/>
</dbReference>
<dbReference type="InterPro" id="IPR013798">
    <property type="entry name" value="Indole-3-glycerol_P_synth_dom"/>
</dbReference>
<dbReference type="SUPFAM" id="SSF53218">
    <property type="entry name" value="Molybdenum cofactor biosynthesis proteins"/>
    <property type="match status" value="1"/>
</dbReference>
<evidence type="ECO:0000256" key="5">
    <source>
        <dbReference type="ARBA" id="ARBA00022822"/>
    </source>
</evidence>
<dbReference type="EMBL" id="CP006867">
    <property type="protein sequence ID" value="ALU11860.1"/>
    <property type="molecule type" value="Genomic_DNA"/>
</dbReference>